<feature type="compositionally biased region" description="Basic residues" evidence="1">
    <location>
        <begin position="294"/>
        <end position="305"/>
    </location>
</feature>
<dbReference type="Pfam" id="PF00612">
    <property type="entry name" value="IQ"/>
    <property type="match status" value="1"/>
</dbReference>
<dbReference type="PROSITE" id="PS50106">
    <property type="entry name" value="PDZ"/>
    <property type="match status" value="1"/>
</dbReference>
<feature type="compositionally biased region" description="Basic and acidic residues" evidence="1">
    <location>
        <begin position="375"/>
        <end position="384"/>
    </location>
</feature>
<dbReference type="InterPro" id="IPR000048">
    <property type="entry name" value="IQ_motif_EF-hand-BS"/>
</dbReference>
<dbReference type="EMBL" id="JAGTXO010000057">
    <property type="protein sequence ID" value="KAG8458083.1"/>
    <property type="molecule type" value="Genomic_DNA"/>
</dbReference>
<evidence type="ECO:0000256" key="1">
    <source>
        <dbReference type="SAM" id="MobiDB-lite"/>
    </source>
</evidence>
<name>A0A8J5X7U2_DIALT</name>
<feature type="region of interest" description="Disordered" evidence="1">
    <location>
        <begin position="290"/>
        <end position="422"/>
    </location>
</feature>
<dbReference type="AlphaFoldDB" id="A0A8J5X7U2"/>
<dbReference type="Gene3D" id="2.30.42.10">
    <property type="match status" value="1"/>
</dbReference>
<dbReference type="InterPro" id="IPR041489">
    <property type="entry name" value="PDZ_6"/>
</dbReference>
<evidence type="ECO:0000259" key="2">
    <source>
        <dbReference type="PROSITE" id="PS50106"/>
    </source>
</evidence>
<organism evidence="3 4">
    <name type="scientific">Diacronema lutheri</name>
    <name type="common">Unicellular marine alga</name>
    <name type="synonym">Monochrysis lutheri</name>
    <dbReference type="NCBI Taxonomy" id="2081491"/>
    <lineage>
        <taxon>Eukaryota</taxon>
        <taxon>Haptista</taxon>
        <taxon>Haptophyta</taxon>
        <taxon>Pavlovophyceae</taxon>
        <taxon>Pavlovales</taxon>
        <taxon>Pavlovaceae</taxon>
        <taxon>Diacronema</taxon>
    </lineage>
</organism>
<reference evidence="3" key="1">
    <citation type="submission" date="2021-05" db="EMBL/GenBank/DDBJ databases">
        <title>The genome of the haptophyte Pavlova lutheri (Diacronema luteri, Pavlovales) - a model for lipid biosynthesis in eukaryotic algae.</title>
        <authorList>
            <person name="Hulatt C.J."/>
            <person name="Posewitz M.C."/>
        </authorList>
    </citation>
    <scope>NUCLEOTIDE SEQUENCE</scope>
    <source>
        <strain evidence="3">NIVA-4/92</strain>
    </source>
</reference>
<feature type="domain" description="PDZ" evidence="2">
    <location>
        <begin position="24"/>
        <end position="105"/>
    </location>
</feature>
<dbReference type="SMART" id="SM00015">
    <property type="entry name" value="IQ"/>
    <property type="match status" value="3"/>
</dbReference>
<dbReference type="InterPro" id="IPR027417">
    <property type="entry name" value="P-loop_NTPase"/>
</dbReference>
<protein>
    <recommendedName>
        <fullName evidence="2">PDZ domain-containing protein</fullName>
    </recommendedName>
</protein>
<dbReference type="SUPFAM" id="SSF50156">
    <property type="entry name" value="PDZ domain-like"/>
    <property type="match status" value="1"/>
</dbReference>
<dbReference type="Gene3D" id="1.20.5.190">
    <property type="match status" value="1"/>
</dbReference>
<dbReference type="InterPro" id="IPR036034">
    <property type="entry name" value="PDZ_sf"/>
</dbReference>
<feature type="compositionally biased region" description="Low complexity" evidence="1">
    <location>
        <begin position="395"/>
        <end position="404"/>
    </location>
</feature>
<dbReference type="SMART" id="SM00228">
    <property type="entry name" value="PDZ"/>
    <property type="match status" value="1"/>
</dbReference>
<dbReference type="OrthoDB" id="10661787at2759"/>
<dbReference type="Proteomes" id="UP000751190">
    <property type="component" value="Unassembled WGS sequence"/>
</dbReference>
<evidence type="ECO:0000313" key="3">
    <source>
        <dbReference type="EMBL" id="KAG8458083.1"/>
    </source>
</evidence>
<feature type="compositionally biased region" description="Low complexity" evidence="1">
    <location>
        <begin position="178"/>
        <end position="200"/>
    </location>
</feature>
<feature type="region of interest" description="Disordered" evidence="1">
    <location>
        <begin position="178"/>
        <end position="205"/>
    </location>
</feature>
<proteinExistence type="predicted"/>
<dbReference type="CDD" id="cd00136">
    <property type="entry name" value="PDZ_canonical"/>
    <property type="match status" value="1"/>
</dbReference>
<dbReference type="Pfam" id="PF17820">
    <property type="entry name" value="PDZ_6"/>
    <property type="match status" value="1"/>
</dbReference>
<dbReference type="PROSITE" id="PS50096">
    <property type="entry name" value="IQ"/>
    <property type="match status" value="3"/>
</dbReference>
<feature type="compositionally biased region" description="Gly residues" evidence="1">
    <location>
        <begin position="353"/>
        <end position="362"/>
    </location>
</feature>
<sequence length="422" mass="43894">METGARSSERVARIFKTSHEVRVGISFQKDSAPMYVGEGTVAHREGVLPPVVRAVHPTGLAAQAGLCVGDMVTWINGIEAVSNLDAAAMLRDAVGDVEIRYIPRAQLLGPPAVEAEPADAHERPAVAPLDLGSVGEAATPRAAEGIHGGDFTSRFFAEANRLFEETSKHIGALGLTSARGPAPASKPAARAAAQPASARSVGSGGGGGGGGLNALISNVSTSLFGPDKPRTATRLQTAYRAYRARRVFATHRWAAIVLQSAARGRADRAHALQLREARREYDAAACIQSGARGRAARKTAGKLRAKQRDKPGMRRVLSFNRKKGRDAPAARPTAQQPPPAAHGERASDMSSIDGGGGGGGGLLRRLSFKRAGKKPSTERAEPERAQPAPQPRAAPPVAASADASRGGGLGGGLRRTLSFGKK</sequence>
<evidence type="ECO:0000313" key="4">
    <source>
        <dbReference type="Proteomes" id="UP000751190"/>
    </source>
</evidence>
<gene>
    <name evidence="3" type="ORF">KFE25_012743</name>
</gene>
<keyword evidence="4" id="KW-1185">Reference proteome</keyword>
<accession>A0A8J5X7U2</accession>
<comment type="caution">
    <text evidence="3">The sequence shown here is derived from an EMBL/GenBank/DDBJ whole genome shotgun (WGS) entry which is preliminary data.</text>
</comment>
<dbReference type="SUPFAM" id="SSF52540">
    <property type="entry name" value="P-loop containing nucleoside triphosphate hydrolases"/>
    <property type="match status" value="1"/>
</dbReference>
<dbReference type="InterPro" id="IPR001478">
    <property type="entry name" value="PDZ"/>
</dbReference>